<keyword evidence="6" id="KW-0804">Transcription</keyword>
<dbReference type="Pfam" id="PF00046">
    <property type="entry name" value="Homeodomain"/>
    <property type="match status" value="1"/>
</dbReference>
<dbReference type="PROSITE" id="PS50071">
    <property type="entry name" value="HOMEOBOX_2"/>
    <property type="match status" value="1"/>
</dbReference>
<dbReference type="EMBL" id="BSYO01000004">
    <property type="protein sequence ID" value="GMH03777.1"/>
    <property type="molecule type" value="Genomic_DNA"/>
</dbReference>
<feature type="DNA-binding region" description="Homeobox" evidence="9">
    <location>
        <begin position="5"/>
        <end position="69"/>
    </location>
</feature>
<evidence type="ECO:0000256" key="8">
    <source>
        <dbReference type="ARBA" id="ARBA00024040"/>
    </source>
</evidence>
<evidence type="ECO:0000256" key="4">
    <source>
        <dbReference type="ARBA" id="ARBA00023125"/>
    </source>
</evidence>
<dbReference type="InterPro" id="IPR044555">
    <property type="entry name" value="WUSCHEL-like"/>
</dbReference>
<evidence type="ECO:0000259" key="11">
    <source>
        <dbReference type="PROSITE" id="PS50071"/>
    </source>
</evidence>
<dbReference type="PANTHER" id="PTHR45940">
    <property type="entry name" value="WUSCHEL-RELATED HOMEOBOX 1-RELATED"/>
    <property type="match status" value="1"/>
</dbReference>
<dbReference type="Gene3D" id="1.10.10.60">
    <property type="entry name" value="Homeodomain-like"/>
    <property type="match status" value="1"/>
</dbReference>
<evidence type="ECO:0000256" key="2">
    <source>
        <dbReference type="ARBA" id="ARBA00022473"/>
    </source>
</evidence>
<reference evidence="12" key="1">
    <citation type="submission" date="2023-05" db="EMBL/GenBank/DDBJ databases">
        <title>Nepenthes gracilis genome sequencing.</title>
        <authorList>
            <person name="Fukushima K."/>
        </authorList>
    </citation>
    <scope>NUCLEOTIDE SEQUENCE</scope>
    <source>
        <strain evidence="12">SING2019-196</strain>
    </source>
</reference>
<comment type="subcellular location">
    <subcellularLocation>
        <location evidence="1 9 10">Nucleus</location>
    </subcellularLocation>
</comment>
<evidence type="ECO:0000256" key="1">
    <source>
        <dbReference type="ARBA" id="ARBA00004123"/>
    </source>
</evidence>
<accession>A0AAD3XGL6</accession>
<dbReference type="AlphaFoldDB" id="A0AAD3XGL6"/>
<keyword evidence="3" id="KW-0805">Transcription regulation</keyword>
<evidence type="ECO:0000256" key="6">
    <source>
        <dbReference type="ARBA" id="ARBA00023163"/>
    </source>
</evidence>
<dbReference type="GO" id="GO:0005634">
    <property type="term" value="C:nucleus"/>
    <property type="evidence" value="ECO:0007669"/>
    <property type="project" value="UniProtKB-SubCell"/>
</dbReference>
<feature type="domain" description="Homeobox" evidence="11">
    <location>
        <begin position="3"/>
        <end position="68"/>
    </location>
</feature>
<evidence type="ECO:0000256" key="7">
    <source>
        <dbReference type="ARBA" id="ARBA00023242"/>
    </source>
</evidence>
<dbReference type="Proteomes" id="UP001279734">
    <property type="component" value="Unassembled WGS sequence"/>
</dbReference>
<evidence type="ECO:0000256" key="9">
    <source>
        <dbReference type="PROSITE-ProRule" id="PRU00108"/>
    </source>
</evidence>
<gene>
    <name evidence="12" type="ORF">Nepgr_005616</name>
</gene>
<sequence length="187" mass="21609">MPPPSASTRWRPTPDQLMILKELYSEGINTPNASQIQQITSHLSLYGKIECKNVFYWFQNHKAREKQKLRKRLILGKLQQDDQQPRIMGQNFNHNGVVYFPEPQYKCGFLQLYYSIDFPSQGRAVENGRPKAMDDERMRRMYDKGVDIDGCMTTPRSARCATRPLETLQLFPTTSATITTLKDESTA</sequence>
<evidence type="ECO:0000256" key="3">
    <source>
        <dbReference type="ARBA" id="ARBA00023015"/>
    </source>
</evidence>
<dbReference type="GO" id="GO:0003677">
    <property type="term" value="F:DNA binding"/>
    <property type="evidence" value="ECO:0007669"/>
    <property type="project" value="UniProtKB-UniRule"/>
</dbReference>
<dbReference type="PANTHER" id="PTHR45940:SF42">
    <property type="entry name" value="WUSCHEL-RELATED HOMEOBOX 3"/>
    <property type="match status" value="1"/>
</dbReference>
<dbReference type="GO" id="GO:0099402">
    <property type="term" value="P:plant organ development"/>
    <property type="evidence" value="ECO:0007669"/>
    <property type="project" value="InterPro"/>
</dbReference>
<dbReference type="GO" id="GO:0003700">
    <property type="term" value="F:DNA-binding transcription factor activity"/>
    <property type="evidence" value="ECO:0007669"/>
    <property type="project" value="InterPro"/>
</dbReference>
<evidence type="ECO:0000256" key="5">
    <source>
        <dbReference type="ARBA" id="ARBA00023155"/>
    </source>
</evidence>
<dbReference type="SMART" id="SM00389">
    <property type="entry name" value="HOX"/>
    <property type="match status" value="1"/>
</dbReference>
<keyword evidence="7 9" id="KW-0539">Nucleus</keyword>
<keyword evidence="2" id="KW-0217">Developmental protein</keyword>
<evidence type="ECO:0000256" key="10">
    <source>
        <dbReference type="RuleBase" id="RU000682"/>
    </source>
</evidence>
<organism evidence="12 13">
    <name type="scientific">Nepenthes gracilis</name>
    <name type="common">Slender pitcher plant</name>
    <dbReference type="NCBI Taxonomy" id="150966"/>
    <lineage>
        <taxon>Eukaryota</taxon>
        <taxon>Viridiplantae</taxon>
        <taxon>Streptophyta</taxon>
        <taxon>Embryophyta</taxon>
        <taxon>Tracheophyta</taxon>
        <taxon>Spermatophyta</taxon>
        <taxon>Magnoliopsida</taxon>
        <taxon>eudicotyledons</taxon>
        <taxon>Gunneridae</taxon>
        <taxon>Pentapetalae</taxon>
        <taxon>Caryophyllales</taxon>
        <taxon>Nepenthaceae</taxon>
        <taxon>Nepenthes</taxon>
    </lineage>
</organism>
<evidence type="ECO:0000313" key="13">
    <source>
        <dbReference type="Proteomes" id="UP001279734"/>
    </source>
</evidence>
<evidence type="ECO:0000313" key="12">
    <source>
        <dbReference type="EMBL" id="GMH03777.1"/>
    </source>
</evidence>
<dbReference type="InterPro" id="IPR009057">
    <property type="entry name" value="Homeodomain-like_sf"/>
</dbReference>
<comment type="caution">
    <text evidence="12">The sequence shown here is derived from an EMBL/GenBank/DDBJ whole genome shotgun (WGS) entry which is preliminary data.</text>
</comment>
<dbReference type="InterPro" id="IPR001356">
    <property type="entry name" value="HD"/>
</dbReference>
<comment type="similarity">
    <text evidence="8">Belongs to the WUS homeobox family.</text>
</comment>
<dbReference type="CDD" id="cd00086">
    <property type="entry name" value="homeodomain"/>
    <property type="match status" value="1"/>
</dbReference>
<dbReference type="SUPFAM" id="SSF46689">
    <property type="entry name" value="Homeodomain-like"/>
    <property type="match status" value="1"/>
</dbReference>
<keyword evidence="5 9" id="KW-0371">Homeobox</keyword>
<protein>
    <recommendedName>
        <fullName evidence="11">Homeobox domain-containing protein</fullName>
    </recommendedName>
</protein>
<keyword evidence="13" id="KW-1185">Reference proteome</keyword>
<name>A0AAD3XGL6_NEPGR</name>
<keyword evidence="4 9" id="KW-0238">DNA-binding</keyword>
<proteinExistence type="inferred from homology"/>